<name>A0A381Y7W5_9ZZZZ</name>
<gene>
    <name evidence="1" type="ORF">METZ01_LOCUS125968</name>
</gene>
<sequence length="184" mass="20538">MKLPHILSAVFISPLLLAASFPIFAHHAFPTFFDPREIVSVEGFLTGVRLINPHSYFRVQVMDPNGQTGDWVFESNPVASLSKAGWHSDSIPASSKVRMSGFAARNGRPIARWRSILVYGQTAEDDVRLIFGQGQPPDREWRSRVEELGVQCEDIQGGCFVLDAATLDILQREFIDIGVWSLPE</sequence>
<reference evidence="1" key="1">
    <citation type="submission" date="2018-05" db="EMBL/GenBank/DDBJ databases">
        <authorList>
            <person name="Lanie J.A."/>
            <person name="Ng W.-L."/>
            <person name="Kazmierczak K.M."/>
            <person name="Andrzejewski T.M."/>
            <person name="Davidsen T.M."/>
            <person name="Wayne K.J."/>
            <person name="Tettelin H."/>
            <person name="Glass J.I."/>
            <person name="Rusch D."/>
            <person name="Podicherti R."/>
            <person name="Tsui H.-C.T."/>
            <person name="Winkler M.E."/>
        </authorList>
    </citation>
    <scope>NUCLEOTIDE SEQUENCE</scope>
</reference>
<dbReference type="EMBL" id="UINC01017594">
    <property type="protein sequence ID" value="SVA73114.1"/>
    <property type="molecule type" value="Genomic_DNA"/>
</dbReference>
<accession>A0A381Y7W5</accession>
<dbReference type="Pfam" id="PF19649">
    <property type="entry name" value="DUF6152"/>
    <property type="match status" value="1"/>
</dbReference>
<protein>
    <submittedName>
        <fullName evidence="1">Uncharacterized protein</fullName>
    </submittedName>
</protein>
<organism evidence="1">
    <name type="scientific">marine metagenome</name>
    <dbReference type="NCBI Taxonomy" id="408172"/>
    <lineage>
        <taxon>unclassified sequences</taxon>
        <taxon>metagenomes</taxon>
        <taxon>ecological metagenomes</taxon>
    </lineage>
</organism>
<proteinExistence type="predicted"/>
<evidence type="ECO:0000313" key="1">
    <source>
        <dbReference type="EMBL" id="SVA73114.1"/>
    </source>
</evidence>
<dbReference type="InterPro" id="IPR046150">
    <property type="entry name" value="DUF6152"/>
</dbReference>
<dbReference type="AlphaFoldDB" id="A0A381Y7W5"/>